<reference evidence="2" key="2">
    <citation type="submission" date="2023-06" db="EMBL/GenBank/DDBJ databases">
        <authorList>
            <person name="Kobayashi Y."/>
            <person name="Kayamori A."/>
            <person name="Aoki K."/>
            <person name="Shiwa Y."/>
            <person name="Fujita N."/>
            <person name="Sugita T."/>
            <person name="Iwasaki W."/>
            <person name="Tanaka N."/>
            <person name="Takashima M."/>
        </authorList>
    </citation>
    <scope>NUCLEOTIDE SEQUENCE</scope>
    <source>
        <strain evidence="2">HIS016</strain>
    </source>
</reference>
<dbReference type="SUPFAM" id="SSF46689">
    <property type="entry name" value="Homeodomain-like"/>
    <property type="match status" value="1"/>
</dbReference>
<evidence type="ECO:0008006" key="4">
    <source>
        <dbReference type="Google" id="ProtNLM"/>
    </source>
</evidence>
<evidence type="ECO:0000313" key="3">
    <source>
        <dbReference type="Proteomes" id="UP001222932"/>
    </source>
</evidence>
<feature type="compositionally biased region" description="Basic and acidic residues" evidence="1">
    <location>
        <begin position="18"/>
        <end position="31"/>
    </location>
</feature>
<name>A0AAD3TX67_9TREE</name>
<dbReference type="AlphaFoldDB" id="A0AAD3TX67"/>
<proteinExistence type="predicted"/>
<accession>A0AAD3TX67</accession>
<reference evidence="2" key="1">
    <citation type="journal article" date="2023" name="BMC Genomics">
        <title>Chromosome-level genome assemblies of Cutaneotrichosporon spp. (Trichosporonales, Basidiomycota) reveal imbalanced evolution between nucleotide sequences and chromosome synteny.</title>
        <authorList>
            <person name="Kobayashi Y."/>
            <person name="Kayamori A."/>
            <person name="Aoki K."/>
            <person name="Shiwa Y."/>
            <person name="Matsutani M."/>
            <person name="Fujita N."/>
            <person name="Sugita T."/>
            <person name="Iwasaki W."/>
            <person name="Tanaka N."/>
            <person name="Takashima M."/>
        </authorList>
    </citation>
    <scope>NUCLEOTIDE SEQUENCE</scope>
    <source>
        <strain evidence="2">HIS016</strain>
    </source>
</reference>
<dbReference type="EMBL" id="BTCM01000005">
    <property type="protein sequence ID" value="GMK58526.1"/>
    <property type="molecule type" value="Genomic_DNA"/>
</dbReference>
<protein>
    <recommendedName>
        <fullName evidence="4">Myb-like domain-containing protein</fullName>
    </recommendedName>
</protein>
<sequence>MPRTTSPSTPPKRRSAKRERSFDNMDSDVDHKAKKAKSGKAKARPWSGDELAALLKIALTDGASKANFEGKILGRTGEQCFGIWRMTVVPFLYKAVREKGDKKKAYSEEDVKPKKARRTKLTVNPGKAAPRKWTSGELDTLLTIAVKHGASIANFEGRIAGRTGNQCMRSWLVTVVPFLDKAVREKGAG</sequence>
<evidence type="ECO:0000256" key="1">
    <source>
        <dbReference type="SAM" id="MobiDB-lite"/>
    </source>
</evidence>
<feature type="region of interest" description="Disordered" evidence="1">
    <location>
        <begin position="1"/>
        <end position="44"/>
    </location>
</feature>
<dbReference type="InterPro" id="IPR009057">
    <property type="entry name" value="Homeodomain-like_sf"/>
</dbReference>
<evidence type="ECO:0000313" key="2">
    <source>
        <dbReference type="EMBL" id="GMK58526.1"/>
    </source>
</evidence>
<keyword evidence="3" id="KW-1185">Reference proteome</keyword>
<comment type="caution">
    <text evidence="2">The sequence shown here is derived from an EMBL/GenBank/DDBJ whole genome shotgun (WGS) entry which is preliminary data.</text>
</comment>
<gene>
    <name evidence="2" type="ORF">CspeluHIS016_0505580</name>
</gene>
<dbReference type="Proteomes" id="UP001222932">
    <property type="component" value="Unassembled WGS sequence"/>
</dbReference>
<organism evidence="2 3">
    <name type="scientific">Cutaneotrichosporon spelunceum</name>
    <dbReference type="NCBI Taxonomy" id="1672016"/>
    <lineage>
        <taxon>Eukaryota</taxon>
        <taxon>Fungi</taxon>
        <taxon>Dikarya</taxon>
        <taxon>Basidiomycota</taxon>
        <taxon>Agaricomycotina</taxon>
        <taxon>Tremellomycetes</taxon>
        <taxon>Trichosporonales</taxon>
        <taxon>Trichosporonaceae</taxon>
        <taxon>Cutaneotrichosporon</taxon>
    </lineage>
</organism>
<feature type="compositionally biased region" description="Basic residues" evidence="1">
    <location>
        <begin position="32"/>
        <end position="43"/>
    </location>
</feature>